<reference evidence="5" key="1">
    <citation type="journal article" date="2018" name="Genome Announc.">
        <title>Draft Genome Sequence of Mycobacterium montefiorense Isolated from Japanese Black Salamander (Hynobius nigrescens).</title>
        <authorList>
            <person name="Fukano H."/>
            <person name="Yoshida M."/>
            <person name="Shimizu A."/>
            <person name="Iwao H."/>
            <person name="Katayama Y."/>
            <person name="Omatsu T."/>
            <person name="Mizutani T."/>
            <person name="Kurata O."/>
            <person name="Wada S."/>
            <person name="Hoshino Y."/>
        </authorList>
    </citation>
    <scope>NUCLEOTIDE SEQUENCE</scope>
    <source>
        <strain evidence="5">BS</strain>
    </source>
</reference>
<sequence length="442" mass="43843">MVAAASGWDGLAAQLRSTAASYSSVISGLSAEWHGPSSAIMAAAAAPYAAWMRATAAQAEQAASQARAAATAYDTAFSASVPPPVIAANRSQLESLVTTNVLGQNTAAIAATEAQYGEMWAQDAAAMYGYAGSSATAAQLTPFSQPPRTTNPAGTADQAAALAQATGTAPANAQSTLAQAMSTTPQALQSLAAPAAAAPTSSLSSLSTSLSALNSSPLAMLAANIEFVTKSLRPFNDTALSLAMGLVITARHTNDVATTLSNEAGLLATGLGSSTQALGTAGLAGGAAVSASVGSAGLAGALSVPPSWAAATPAIRLAASVLQGTSTVATPVVMDTAGGLYGQMALASLAGGALGGAGPRAIAGATRRVGGSPPGKESKTADKLKRVLAELSQQPESVQHWHTDDAHLEGVLEQLSKKPGVHAVHLSSNEESNHRRAKPTWG</sequence>
<protein>
    <submittedName>
        <fullName evidence="6">PPE family protein PPE33</fullName>
    </submittedName>
</protein>
<reference evidence="6" key="3">
    <citation type="journal article" date="2022" name="Microbiol. Resour. Announc.">
        <title>Draft Genome Sequences of Eight Mycobacterium montefiorense Strains Isolated from Salamanders in Captivity.</title>
        <authorList>
            <person name="Komine T."/>
            <person name="Ihara H."/>
            <person name="Fukano H."/>
            <person name="Hoshino Y."/>
            <person name="Kurata O."/>
            <person name="Wada S."/>
        </authorList>
    </citation>
    <scope>NUCLEOTIDE SEQUENCE</scope>
    <source>
        <strain evidence="6">NJB18185</strain>
    </source>
</reference>
<dbReference type="InterPro" id="IPR022171">
    <property type="entry name" value="PPE_C"/>
</dbReference>
<evidence type="ECO:0000313" key="6">
    <source>
        <dbReference type="EMBL" id="GKU71520.1"/>
    </source>
</evidence>
<evidence type="ECO:0000259" key="4">
    <source>
        <dbReference type="Pfam" id="PF12484"/>
    </source>
</evidence>
<name>A0AA37PKS8_9MYCO</name>
<dbReference type="PANTHER" id="PTHR46766:SF1">
    <property type="entry name" value="GLUTAMINE-RICH PROTEIN 2"/>
    <property type="match status" value="1"/>
</dbReference>
<dbReference type="Gene3D" id="1.20.1260.20">
    <property type="entry name" value="PPE superfamily"/>
    <property type="match status" value="1"/>
</dbReference>
<evidence type="ECO:0000259" key="3">
    <source>
        <dbReference type="Pfam" id="PF00823"/>
    </source>
</evidence>
<evidence type="ECO:0000313" key="5">
    <source>
        <dbReference type="EMBL" id="GBG39270.1"/>
    </source>
</evidence>
<dbReference type="Pfam" id="PF00823">
    <property type="entry name" value="PPE"/>
    <property type="match status" value="1"/>
</dbReference>
<evidence type="ECO:0000313" key="7">
    <source>
        <dbReference type="Proteomes" id="UP000245060"/>
    </source>
</evidence>
<comment type="caution">
    <text evidence="6">The sequence shown here is derived from an EMBL/GenBank/DDBJ whole genome shotgun (WGS) entry which is preliminary data.</text>
</comment>
<evidence type="ECO:0000256" key="1">
    <source>
        <dbReference type="ARBA" id="ARBA00010652"/>
    </source>
</evidence>
<reference evidence="6" key="4">
    <citation type="submission" date="2022-04" db="EMBL/GenBank/DDBJ databases">
        <authorList>
            <person name="Komine T."/>
            <person name="Fukano H."/>
            <person name="Wada S."/>
        </authorList>
    </citation>
    <scope>NUCLEOTIDE SEQUENCE</scope>
    <source>
        <strain evidence="6">NJB18185</strain>
    </source>
</reference>
<dbReference type="EMBL" id="BQYH01000005">
    <property type="protein sequence ID" value="GKU71520.1"/>
    <property type="molecule type" value="Genomic_DNA"/>
</dbReference>
<dbReference type="Proteomes" id="UP000245060">
    <property type="component" value="Unassembled WGS sequence"/>
</dbReference>
<gene>
    <name evidence="6" type="primary">PPE33_2</name>
    <name evidence="5" type="ORF">MmonteBS_36420</name>
    <name evidence="6" type="ORF">NJB18185_12960</name>
</gene>
<feature type="domain" description="PPE" evidence="3">
    <location>
        <begin position="1"/>
        <end position="141"/>
    </location>
</feature>
<feature type="domain" description="PPE family C-terminal" evidence="4">
    <location>
        <begin position="290"/>
        <end position="361"/>
    </location>
</feature>
<dbReference type="Pfam" id="PF12484">
    <property type="entry name" value="PPE-SVP"/>
    <property type="match status" value="1"/>
</dbReference>
<keyword evidence="7" id="KW-1185">Reference proteome</keyword>
<accession>A0AA37PKS8</accession>
<dbReference type="GO" id="GO:0052572">
    <property type="term" value="P:response to host immune response"/>
    <property type="evidence" value="ECO:0007669"/>
    <property type="project" value="TreeGrafter"/>
</dbReference>
<evidence type="ECO:0000256" key="2">
    <source>
        <dbReference type="SAM" id="MobiDB-lite"/>
    </source>
</evidence>
<dbReference type="InterPro" id="IPR000030">
    <property type="entry name" value="PPE_dom"/>
</dbReference>
<dbReference type="InterPro" id="IPR038332">
    <property type="entry name" value="PPE_sf"/>
</dbReference>
<dbReference type="EMBL" id="BFCH01000018">
    <property type="protein sequence ID" value="GBG39270.1"/>
    <property type="molecule type" value="Genomic_DNA"/>
</dbReference>
<reference evidence="7" key="2">
    <citation type="submission" date="2018-04" db="EMBL/GenBank/DDBJ databases">
        <title>Draft genome sequence of Mycobacterium montefiorense isolated from Japanese black salamander.</title>
        <authorList>
            <person name="Fukano H."/>
            <person name="Yoshida M."/>
            <person name="Shimizu A."/>
            <person name="Iwao H."/>
            <person name="Kurata O."/>
            <person name="Katayama Y."/>
            <person name="Omatsu T."/>
            <person name="Mizutani T."/>
            <person name="Wada S."/>
            <person name="Hoshino Y."/>
        </authorList>
    </citation>
    <scope>NUCLEOTIDE SEQUENCE [LARGE SCALE GENOMIC DNA]</scope>
    <source>
        <strain evidence="7">BS</strain>
    </source>
</reference>
<dbReference type="SUPFAM" id="SSF140459">
    <property type="entry name" value="PE/PPE dimer-like"/>
    <property type="match status" value="1"/>
</dbReference>
<organism evidence="6 8">
    <name type="scientific">Mycobacterium montefiorense</name>
    <dbReference type="NCBI Taxonomy" id="154654"/>
    <lineage>
        <taxon>Bacteria</taxon>
        <taxon>Bacillati</taxon>
        <taxon>Actinomycetota</taxon>
        <taxon>Actinomycetes</taxon>
        <taxon>Mycobacteriales</taxon>
        <taxon>Mycobacteriaceae</taxon>
        <taxon>Mycobacterium</taxon>
        <taxon>Mycobacterium simiae complex</taxon>
    </lineage>
</organism>
<dbReference type="AlphaFoldDB" id="A0AA37PKS8"/>
<dbReference type="Proteomes" id="UP001139505">
    <property type="component" value="Unassembled WGS sequence"/>
</dbReference>
<proteinExistence type="inferred from homology"/>
<dbReference type="PANTHER" id="PTHR46766">
    <property type="entry name" value="GLUTAMINE-RICH PROTEIN 2"/>
    <property type="match status" value="1"/>
</dbReference>
<comment type="similarity">
    <text evidence="1">Belongs to the mycobacterial PPE family.</text>
</comment>
<feature type="region of interest" description="Disordered" evidence="2">
    <location>
        <begin position="419"/>
        <end position="442"/>
    </location>
</feature>
<evidence type="ECO:0000313" key="8">
    <source>
        <dbReference type="Proteomes" id="UP001139505"/>
    </source>
</evidence>